<comment type="caution">
    <text evidence="2">The sequence shown here is derived from an EMBL/GenBank/DDBJ whole genome shotgun (WGS) entry which is preliminary data.</text>
</comment>
<accession>A0A0F9CVT2</accession>
<protein>
    <submittedName>
        <fullName evidence="2">Uncharacterized protein</fullName>
    </submittedName>
</protein>
<keyword evidence="1" id="KW-1133">Transmembrane helix</keyword>
<evidence type="ECO:0000313" key="2">
    <source>
        <dbReference type="EMBL" id="KKL53473.1"/>
    </source>
</evidence>
<feature type="non-terminal residue" evidence="2">
    <location>
        <position position="1"/>
    </location>
</feature>
<feature type="transmembrane region" description="Helical" evidence="1">
    <location>
        <begin position="427"/>
        <end position="454"/>
    </location>
</feature>
<feature type="non-terminal residue" evidence="2">
    <location>
        <position position="589"/>
    </location>
</feature>
<evidence type="ECO:0000256" key="1">
    <source>
        <dbReference type="SAM" id="Phobius"/>
    </source>
</evidence>
<proteinExistence type="predicted"/>
<sequence>YLGRNPTPDDIKDLLAGRTVVALDANGAPVVDFIGGTASLEQQRIDMQSTLQDADFGQETSERIARQDFEKKLLTGFSGVGADGEPTWIRGTQSDAEYILTLQSELGIDAEEARWRLDEDRRRGYDKLILTGATRVNFQGEEVPIYQSVHVAGTEDFTTDTITKQFQQDIFKEYGGYRVRRNEDGTPALDENGETVVVWEGGTQEHQDDLEGLRDTLVRDGWSADMAMSQAQYIQGFSTANMDYMGQTFRNERAWYYQNVEGMDAAEAKTAAEADWTANVGTFTEPLQLTLQNLALEADKERFDAQQRADMLNTSIAGIAGMAPSVWSMLFGDSTTGGLPGAVGATVGGWGGLTNLLLGSGEGKISQAALMTQFPGLTAAQANAMMPSLLAAAGTGGVDPSDLDAAGRVVSTAGLVPRFGNWISKGLGGAGVGVGALGTVTGAVAIGAIAYGAYKGYKHLKNKYGWFGGGDGFKSDSPEVKEIEDAYKDGLSYLDAEKLEGQIHADGGWQEEEGWDQREWHSKVNGWTEENASDPAALMGQMSGAMRRLFAGDVFNKDPGQITASEDRMLKEVWKLMPGSARSSDDLET</sequence>
<dbReference type="AlphaFoldDB" id="A0A0F9CVT2"/>
<keyword evidence="1" id="KW-0812">Transmembrane</keyword>
<keyword evidence="1" id="KW-0472">Membrane</keyword>
<name>A0A0F9CVT2_9ZZZZ</name>
<organism evidence="2">
    <name type="scientific">marine sediment metagenome</name>
    <dbReference type="NCBI Taxonomy" id="412755"/>
    <lineage>
        <taxon>unclassified sequences</taxon>
        <taxon>metagenomes</taxon>
        <taxon>ecological metagenomes</taxon>
    </lineage>
</organism>
<dbReference type="EMBL" id="LAZR01031533">
    <property type="protein sequence ID" value="KKL53473.1"/>
    <property type="molecule type" value="Genomic_DNA"/>
</dbReference>
<reference evidence="2" key="1">
    <citation type="journal article" date="2015" name="Nature">
        <title>Complex archaea that bridge the gap between prokaryotes and eukaryotes.</title>
        <authorList>
            <person name="Spang A."/>
            <person name="Saw J.H."/>
            <person name="Jorgensen S.L."/>
            <person name="Zaremba-Niedzwiedzka K."/>
            <person name="Martijn J."/>
            <person name="Lind A.E."/>
            <person name="van Eijk R."/>
            <person name="Schleper C."/>
            <person name="Guy L."/>
            <person name="Ettema T.J."/>
        </authorList>
    </citation>
    <scope>NUCLEOTIDE SEQUENCE</scope>
</reference>
<gene>
    <name evidence="2" type="ORF">LCGC14_2275090</name>
</gene>